<dbReference type="Proteomes" id="UP000010116">
    <property type="component" value="Unassembled WGS sequence"/>
</dbReference>
<dbReference type="InterPro" id="IPR034151">
    <property type="entry name" value="TOPRIM_DnaG_bac"/>
</dbReference>
<dbReference type="InterPro" id="IPR016136">
    <property type="entry name" value="DNA_helicase_N/primase_C"/>
</dbReference>
<dbReference type="InterPro" id="IPR050219">
    <property type="entry name" value="DnaG_primase"/>
</dbReference>
<dbReference type="InterPro" id="IPR006171">
    <property type="entry name" value="TOPRIM_dom"/>
</dbReference>
<dbReference type="PANTHER" id="PTHR30313:SF2">
    <property type="entry name" value="DNA PRIMASE"/>
    <property type="match status" value="1"/>
</dbReference>
<dbReference type="InterPro" id="IPR037068">
    <property type="entry name" value="DNA_primase_core_N_sf"/>
</dbReference>
<dbReference type="GO" id="GO:0003677">
    <property type="term" value="F:DNA binding"/>
    <property type="evidence" value="ECO:0007669"/>
    <property type="project" value="UniProtKB-KW"/>
</dbReference>
<dbReference type="NCBIfam" id="TIGR01391">
    <property type="entry name" value="dnaG"/>
    <property type="match status" value="1"/>
</dbReference>
<gene>
    <name evidence="13" type="ORF">NT02SARS_0385</name>
</gene>
<dbReference type="InterPro" id="IPR019475">
    <property type="entry name" value="DNA_primase_DnaB-bd"/>
</dbReference>
<evidence type="ECO:0000313" key="13">
    <source>
        <dbReference type="EMBL" id="EJP73968.1"/>
    </source>
</evidence>
<dbReference type="Pfam" id="PF08275">
    <property type="entry name" value="DNAG_N"/>
    <property type="match status" value="1"/>
</dbReference>
<keyword evidence="7" id="KW-0863">Zinc-finger</keyword>
<dbReference type="Pfam" id="PF10410">
    <property type="entry name" value="DnaB_bind"/>
    <property type="match status" value="1"/>
</dbReference>
<dbReference type="GO" id="GO:0003899">
    <property type="term" value="F:DNA-directed RNA polymerase activity"/>
    <property type="evidence" value="ECO:0007669"/>
    <property type="project" value="InterPro"/>
</dbReference>
<keyword evidence="3" id="KW-0808">Transferase</keyword>
<keyword evidence="6" id="KW-0479">Metal-binding</keyword>
<keyword evidence="4" id="KW-0548">Nucleotidyltransferase</keyword>
<dbReference type="SMART" id="SM00400">
    <property type="entry name" value="ZnF_CHCC"/>
    <property type="match status" value="1"/>
</dbReference>
<dbReference type="InterPro" id="IPR006295">
    <property type="entry name" value="DNA_primase_DnaG"/>
</dbReference>
<keyword evidence="8" id="KW-0862">Zinc</keyword>
<dbReference type="Gene3D" id="1.10.860.10">
    <property type="entry name" value="DNAb Helicase, Chain A"/>
    <property type="match status" value="1"/>
</dbReference>
<dbReference type="Pfam" id="PF13155">
    <property type="entry name" value="Toprim_2"/>
    <property type="match status" value="1"/>
</dbReference>
<feature type="domain" description="Toprim" evidence="12">
    <location>
        <begin position="198"/>
        <end position="280"/>
    </location>
</feature>
<dbReference type="SUPFAM" id="SSF56731">
    <property type="entry name" value="DNA primase core"/>
    <property type="match status" value="1"/>
</dbReference>
<reference evidence="13 14" key="1">
    <citation type="journal article" date="2012" name="ISME J.">
        <title>Genomic insights to SAR86, an abundant and uncultivated marine bacterial lineage.</title>
        <authorList>
            <person name="Dupont C.L."/>
            <person name="Rusch D.B."/>
            <person name="Yooseph S."/>
            <person name="Lombardo M.J."/>
            <person name="Richter R.A."/>
            <person name="Valas R."/>
            <person name="Novotny M."/>
            <person name="Yee-Greenbaum J."/>
            <person name="Selengut J.D."/>
            <person name="Haft D.H."/>
            <person name="Halpern A.L."/>
            <person name="Lasken R.S."/>
            <person name="Nealson K."/>
            <person name="Friedman R."/>
            <person name="Venter J.C."/>
        </authorList>
    </citation>
    <scope>NUCLEOTIDE SEQUENCE [LARGE SCALE GENOMIC DNA]</scope>
</reference>
<accession>J5KIT4</accession>
<dbReference type="InterPro" id="IPR036977">
    <property type="entry name" value="DNA_primase_Znf_CHC2"/>
</dbReference>
<evidence type="ECO:0000256" key="10">
    <source>
        <dbReference type="ARBA" id="ARBA00023125"/>
    </source>
</evidence>
<dbReference type="FunFam" id="3.40.1360.10:FF:000002">
    <property type="entry name" value="DNA primase"/>
    <property type="match status" value="1"/>
</dbReference>
<evidence type="ECO:0000259" key="12">
    <source>
        <dbReference type="PROSITE" id="PS50880"/>
    </source>
</evidence>
<dbReference type="Gene3D" id="1.20.50.20">
    <property type="entry name" value="DnaG, RNA polymerase domain, helical bundle"/>
    <property type="match status" value="1"/>
</dbReference>
<evidence type="ECO:0000256" key="2">
    <source>
        <dbReference type="ARBA" id="ARBA00022515"/>
    </source>
</evidence>
<dbReference type="Pfam" id="PF01807">
    <property type="entry name" value="Zn_ribbon_DnaG"/>
    <property type="match status" value="1"/>
</dbReference>
<evidence type="ECO:0000313" key="14">
    <source>
        <dbReference type="Proteomes" id="UP000010116"/>
    </source>
</evidence>
<keyword evidence="2" id="KW-0639">Primosome</keyword>
<evidence type="ECO:0000256" key="6">
    <source>
        <dbReference type="ARBA" id="ARBA00022723"/>
    </source>
</evidence>
<evidence type="ECO:0000256" key="4">
    <source>
        <dbReference type="ARBA" id="ARBA00022695"/>
    </source>
</evidence>
<dbReference type="PANTHER" id="PTHR30313">
    <property type="entry name" value="DNA PRIMASE"/>
    <property type="match status" value="1"/>
</dbReference>
<protein>
    <submittedName>
        <fullName evidence="13">DNA primase</fullName>
    </submittedName>
</protein>
<dbReference type="InterPro" id="IPR002694">
    <property type="entry name" value="Znf_CHC2"/>
</dbReference>
<evidence type="ECO:0000256" key="3">
    <source>
        <dbReference type="ARBA" id="ARBA00022679"/>
    </source>
</evidence>
<keyword evidence="5" id="KW-0235">DNA replication</keyword>
<dbReference type="Gene3D" id="3.40.1360.10">
    <property type="match status" value="1"/>
</dbReference>
<dbReference type="SUPFAM" id="SSF117023">
    <property type="entry name" value="DNA primase DnaG, C-terminal domain"/>
    <property type="match status" value="1"/>
</dbReference>
<keyword evidence="10" id="KW-0238">DNA-binding</keyword>
<evidence type="ECO:0000256" key="1">
    <source>
        <dbReference type="ARBA" id="ARBA00022478"/>
    </source>
</evidence>
<proteinExistence type="predicted"/>
<sequence length="542" mass="61555">MSVNQNMQIYKCFSCGASGNAITFLMEKEGLEFIEAIETMATYLGIEVPKSNYIKSDNKTLIINEEAKKIYMEQLASKEGSKAAAYLKNRNLSGQTALYFQLGYSLNEWEGLYKKLSMKFNQKELQDSKLFSERLKDKFRGRVMFPIRNLQGACIGFGGRTIVNDSAKYFNSAASSTYNKSAELYGLYEVRLKNKNPDFLFVVEGYMDVIALYEKGISNAVANLGTALTSLQLSKISRYTKEVFITFDGDDAGKAAAWSALENSLSILKEGLTIKFIFLEEGHDPDSFVNEYGKDAFLDLRNTAIPLADLLLNKLRSMDDINTIDGRAKIAQEGLKYINKIKSLTYKEVYTREISKICDMDLSKLVDSPKQSNKPNHILQGKKVEDISSPKKTNTKKRAAINIFYSILHYPNLVKDNISLITEINSQYQELTDIILKFDGLESANAGNIIELIKNKNLKDMFTEAAMLELNINEETASTMFLDSLKIFINNEKDREEILKEKYNNKNLDSAERRELQKIILKKHNITESEEELIRDLSKKIS</sequence>
<dbReference type="EMBL" id="JH611164">
    <property type="protein sequence ID" value="EJP73968.1"/>
    <property type="molecule type" value="Genomic_DNA"/>
</dbReference>
<dbReference type="GO" id="GO:0008270">
    <property type="term" value="F:zinc ion binding"/>
    <property type="evidence" value="ECO:0007669"/>
    <property type="project" value="UniProtKB-KW"/>
</dbReference>
<dbReference type="GO" id="GO:0005737">
    <property type="term" value="C:cytoplasm"/>
    <property type="evidence" value="ECO:0007669"/>
    <property type="project" value="TreeGrafter"/>
</dbReference>
<keyword evidence="9" id="KW-0460">Magnesium</keyword>
<dbReference type="GO" id="GO:0000428">
    <property type="term" value="C:DNA-directed RNA polymerase complex"/>
    <property type="evidence" value="ECO:0007669"/>
    <property type="project" value="UniProtKB-KW"/>
</dbReference>
<dbReference type="GO" id="GO:1990077">
    <property type="term" value="C:primosome complex"/>
    <property type="evidence" value="ECO:0007669"/>
    <property type="project" value="UniProtKB-KW"/>
</dbReference>
<dbReference type="Gene3D" id="3.90.580.10">
    <property type="entry name" value="Zinc finger, CHC2-type domain"/>
    <property type="match status" value="1"/>
</dbReference>
<dbReference type="Gene3D" id="3.90.980.10">
    <property type="entry name" value="DNA primase, catalytic core, N-terminal domain"/>
    <property type="match status" value="1"/>
</dbReference>
<dbReference type="AlphaFoldDB" id="J5KIT4"/>
<keyword evidence="1" id="KW-0240">DNA-directed RNA polymerase</keyword>
<evidence type="ECO:0000256" key="5">
    <source>
        <dbReference type="ARBA" id="ARBA00022705"/>
    </source>
</evidence>
<evidence type="ECO:0000256" key="8">
    <source>
        <dbReference type="ARBA" id="ARBA00022833"/>
    </source>
</evidence>
<dbReference type="PROSITE" id="PS50880">
    <property type="entry name" value="TOPRIM"/>
    <property type="match status" value="1"/>
</dbReference>
<organism evidence="13 14">
    <name type="scientific">SAR86 cluster bacterium SAR86B</name>
    <dbReference type="NCBI Taxonomy" id="1123867"/>
    <lineage>
        <taxon>Bacteria</taxon>
        <taxon>Pseudomonadati</taxon>
        <taxon>Pseudomonadota</taxon>
        <taxon>Gammaproteobacteria</taxon>
        <taxon>SAR86 cluster</taxon>
    </lineage>
</organism>
<keyword evidence="11" id="KW-0804">Transcription</keyword>
<dbReference type="InterPro" id="IPR013264">
    <property type="entry name" value="DNAG_N"/>
</dbReference>
<name>J5KIT4_9GAMM</name>
<dbReference type="SMART" id="SM00493">
    <property type="entry name" value="TOPRIM"/>
    <property type="match status" value="1"/>
</dbReference>
<dbReference type="GO" id="GO:0006269">
    <property type="term" value="P:DNA replication, synthesis of primer"/>
    <property type="evidence" value="ECO:0007669"/>
    <property type="project" value="UniProtKB-KW"/>
</dbReference>
<dbReference type="CDD" id="cd03364">
    <property type="entry name" value="TOPRIM_DnaG_primases"/>
    <property type="match status" value="1"/>
</dbReference>
<dbReference type="SUPFAM" id="SSF57783">
    <property type="entry name" value="Zinc beta-ribbon"/>
    <property type="match status" value="1"/>
</dbReference>
<evidence type="ECO:0000256" key="9">
    <source>
        <dbReference type="ARBA" id="ARBA00022842"/>
    </source>
</evidence>
<evidence type="ECO:0000256" key="11">
    <source>
        <dbReference type="ARBA" id="ARBA00023163"/>
    </source>
</evidence>
<evidence type="ECO:0000256" key="7">
    <source>
        <dbReference type="ARBA" id="ARBA00022771"/>
    </source>
</evidence>
<dbReference type="HOGENOM" id="CLU_013501_5_2_6"/>